<evidence type="ECO:0000256" key="1">
    <source>
        <dbReference type="SAM" id="MobiDB-lite"/>
    </source>
</evidence>
<protein>
    <submittedName>
        <fullName evidence="2">Unannotated protein</fullName>
    </submittedName>
</protein>
<reference evidence="2" key="1">
    <citation type="submission" date="2020-05" db="EMBL/GenBank/DDBJ databases">
        <authorList>
            <person name="Chiriac C."/>
            <person name="Salcher M."/>
            <person name="Ghai R."/>
            <person name="Kavagutti S V."/>
        </authorList>
    </citation>
    <scope>NUCLEOTIDE SEQUENCE</scope>
</reference>
<gene>
    <name evidence="2" type="ORF">UFOPK4401_00799</name>
</gene>
<evidence type="ECO:0000313" key="2">
    <source>
        <dbReference type="EMBL" id="CAB5075566.1"/>
    </source>
</evidence>
<name>A0A6J7VFC0_9ZZZZ</name>
<proteinExistence type="predicted"/>
<sequence length="97" mass="10661">MMVLQKKVRMVLITPIRPSTTLPGDLERLLAAFRSTGAKKDSPSPAIKTPTQNSTSPKVGEVWESAFPAVVRAINDTPPMKTLRFINTSIAKRSVNR</sequence>
<organism evidence="2">
    <name type="scientific">freshwater metagenome</name>
    <dbReference type="NCBI Taxonomy" id="449393"/>
    <lineage>
        <taxon>unclassified sequences</taxon>
        <taxon>metagenomes</taxon>
        <taxon>ecological metagenomes</taxon>
    </lineage>
</organism>
<dbReference type="AlphaFoldDB" id="A0A6J7VFC0"/>
<dbReference type="EMBL" id="CAFBRB010000078">
    <property type="protein sequence ID" value="CAB5075566.1"/>
    <property type="molecule type" value="Genomic_DNA"/>
</dbReference>
<feature type="region of interest" description="Disordered" evidence="1">
    <location>
        <begin position="36"/>
        <end position="59"/>
    </location>
</feature>
<accession>A0A6J7VFC0</accession>